<keyword evidence="2" id="KW-1185">Reference proteome</keyword>
<feature type="non-terminal residue" evidence="1">
    <location>
        <position position="111"/>
    </location>
</feature>
<organism evidence="1 2">
    <name type="scientific">Pristionchus fissidentatus</name>
    <dbReference type="NCBI Taxonomy" id="1538716"/>
    <lineage>
        <taxon>Eukaryota</taxon>
        <taxon>Metazoa</taxon>
        <taxon>Ecdysozoa</taxon>
        <taxon>Nematoda</taxon>
        <taxon>Chromadorea</taxon>
        <taxon>Rhabditida</taxon>
        <taxon>Rhabditina</taxon>
        <taxon>Diplogasteromorpha</taxon>
        <taxon>Diplogasteroidea</taxon>
        <taxon>Neodiplogasteridae</taxon>
        <taxon>Pristionchus</taxon>
    </lineage>
</organism>
<evidence type="ECO:0000313" key="1">
    <source>
        <dbReference type="EMBL" id="GMT15512.1"/>
    </source>
</evidence>
<dbReference type="EMBL" id="BTSY01000002">
    <property type="protein sequence ID" value="GMT15512.1"/>
    <property type="molecule type" value="Genomic_DNA"/>
</dbReference>
<sequence>KEDLFTHYIDYGSFTLIAPFAYPPVYAKMKFPLNQNELNFITKLAPRDWLNHLNDEFGFNDFAHHYRFKGSEYRLNVLLKRALVLGQRKYLNDDDIESDEEEEPRRPNIKR</sequence>
<accession>A0AAV5V9M9</accession>
<feature type="non-terminal residue" evidence="1">
    <location>
        <position position="1"/>
    </location>
</feature>
<reference evidence="1" key="1">
    <citation type="submission" date="2023-10" db="EMBL/GenBank/DDBJ databases">
        <title>Genome assembly of Pristionchus species.</title>
        <authorList>
            <person name="Yoshida K."/>
            <person name="Sommer R.J."/>
        </authorList>
    </citation>
    <scope>NUCLEOTIDE SEQUENCE</scope>
    <source>
        <strain evidence="1">RS5133</strain>
    </source>
</reference>
<name>A0AAV5V9M9_9BILA</name>
<protein>
    <submittedName>
        <fullName evidence="1">Uncharacterized protein</fullName>
    </submittedName>
</protein>
<dbReference type="AlphaFoldDB" id="A0AAV5V9M9"/>
<dbReference type="Proteomes" id="UP001432322">
    <property type="component" value="Unassembled WGS sequence"/>
</dbReference>
<proteinExistence type="predicted"/>
<evidence type="ECO:0000313" key="2">
    <source>
        <dbReference type="Proteomes" id="UP001432322"/>
    </source>
</evidence>
<gene>
    <name evidence="1" type="ORF">PFISCL1PPCAC_6809</name>
</gene>
<comment type="caution">
    <text evidence="1">The sequence shown here is derived from an EMBL/GenBank/DDBJ whole genome shotgun (WGS) entry which is preliminary data.</text>
</comment>